<gene>
    <name evidence="8" type="ORF">GCM10022383_00520</name>
</gene>
<evidence type="ECO:0000256" key="5">
    <source>
        <dbReference type="ARBA" id="ARBA00022857"/>
    </source>
</evidence>
<dbReference type="SUPFAM" id="SSF51905">
    <property type="entry name" value="FAD/NAD(P)-binding domain"/>
    <property type="match status" value="2"/>
</dbReference>
<dbReference type="Proteomes" id="UP001501591">
    <property type="component" value="Unassembled WGS sequence"/>
</dbReference>
<dbReference type="PANTHER" id="PTHR23023">
    <property type="entry name" value="DIMETHYLANILINE MONOOXYGENASE"/>
    <property type="match status" value="1"/>
</dbReference>
<proteinExistence type="inferred from homology"/>
<evidence type="ECO:0000256" key="1">
    <source>
        <dbReference type="ARBA" id="ARBA00009183"/>
    </source>
</evidence>
<keyword evidence="9" id="KW-1185">Reference proteome</keyword>
<accession>A0ABP7MNG7</accession>
<protein>
    <submittedName>
        <fullName evidence="8">NAD(P)-binding domain-containing protein</fullName>
    </submittedName>
</protein>
<evidence type="ECO:0000256" key="2">
    <source>
        <dbReference type="ARBA" id="ARBA00010139"/>
    </source>
</evidence>
<feature type="compositionally biased region" description="Polar residues" evidence="7">
    <location>
        <begin position="473"/>
        <end position="488"/>
    </location>
</feature>
<evidence type="ECO:0000313" key="9">
    <source>
        <dbReference type="Proteomes" id="UP001501591"/>
    </source>
</evidence>
<dbReference type="InterPro" id="IPR020946">
    <property type="entry name" value="Flavin_mOase-like"/>
</dbReference>
<sequence>MTRTSREIAIIGGGAAGLVSAKSAIEAGHRVTIFEIGSQLGGIWIYNNDNGRSSAYRSLHINTAREATHFVDYGFRAAPTMFPSHEQVGAYLNDYADQFDLRRHVRFGAEVTAVVPVTSDDPAAPLRWHVTAGDGFTGWFDSVIVATGHLTEPSLPSLFDGFTGNLIHSHYYKEPWEYRGKKVLVVGSGNSAVDIAADLATVADTTHIAIRSPELITPKIFLGRPLSQVEGWFRKPWLPRDTYLLVRRLVTRLVHGRMETWGIQTPKGRTHPISQATLIQHIAYERVQVRRGVVAAAGDTVTFSDGAEDRYDAIIAATGYTLSFPFLDPRIVSLDAGGSLNLFGRGIPPRWPGLYFNGFFNTNGLSNPRMMEHQSRWFAAIESGELVLPTVGDMEAEVAATAQWLARRYPPGPRYAFELEPGPYLALLRREQRDSARRRAASRLSADRLTVNRGVEERLERNHPALQHADPSKPQQDPSTSKAATSPP</sequence>
<evidence type="ECO:0000256" key="7">
    <source>
        <dbReference type="SAM" id="MobiDB-lite"/>
    </source>
</evidence>
<evidence type="ECO:0000256" key="4">
    <source>
        <dbReference type="ARBA" id="ARBA00022827"/>
    </source>
</evidence>
<dbReference type="PRINTS" id="PR00370">
    <property type="entry name" value="FMOXYGENASE"/>
</dbReference>
<dbReference type="InterPro" id="IPR050346">
    <property type="entry name" value="FMO-like"/>
</dbReference>
<organism evidence="8 9">
    <name type="scientific">Microbacterium soli</name>
    <dbReference type="NCBI Taxonomy" id="446075"/>
    <lineage>
        <taxon>Bacteria</taxon>
        <taxon>Bacillati</taxon>
        <taxon>Actinomycetota</taxon>
        <taxon>Actinomycetes</taxon>
        <taxon>Micrococcales</taxon>
        <taxon>Microbacteriaceae</taxon>
        <taxon>Microbacterium</taxon>
    </lineage>
</organism>
<dbReference type="Pfam" id="PF00743">
    <property type="entry name" value="FMO-like"/>
    <property type="match status" value="1"/>
</dbReference>
<feature type="compositionally biased region" description="Basic and acidic residues" evidence="7">
    <location>
        <begin position="454"/>
        <end position="463"/>
    </location>
</feature>
<name>A0ABP7MNG7_9MICO</name>
<dbReference type="Gene3D" id="3.50.50.60">
    <property type="entry name" value="FAD/NAD(P)-binding domain"/>
    <property type="match status" value="1"/>
</dbReference>
<reference evidence="9" key="1">
    <citation type="journal article" date="2019" name="Int. J. Syst. Evol. Microbiol.">
        <title>The Global Catalogue of Microorganisms (GCM) 10K type strain sequencing project: providing services to taxonomists for standard genome sequencing and annotation.</title>
        <authorList>
            <consortium name="The Broad Institute Genomics Platform"/>
            <consortium name="The Broad Institute Genome Sequencing Center for Infectious Disease"/>
            <person name="Wu L."/>
            <person name="Ma J."/>
        </authorList>
    </citation>
    <scope>NUCLEOTIDE SEQUENCE [LARGE SCALE GENOMIC DNA]</scope>
    <source>
        <strain evidence="9">JCM 17024</strain>
    </source>
</reference>
<keyword evidence="6" id="KW-0560">Oxidoreductase</keyword>
<keyword evidence="4" id="KW-0274">FAD</keyword>
<evidence type="ECO:0000256" key="6">
    <source>
        <dbReference type="ARBA" id="ARBA00023002"/>
    </source>
</evidence>
<dbReference type="EMBL" id="BAABCP010000001">
    <property type="protein sequence ID" value="GAA3925163.1"/>
    <property type="molecule type" value="Genomic_DNA"/>
</dbReference>
<evidence type="ECO:0000256" key="3">
    <source>
        <dbReference type="ARBA" id="ARBA00022630"/>
    </source>
</evidence>
<evidence type="ECO:0000313" key="8">
    <source>
        <dbReference type="EMBL" id="GAA3925163.1"/>
    </source>
</evidence>
<comment type="similarity">
    <text evidence="1">Belongs to the FMO family.</text>
</comment>
<keyword evidence="3" id="KW-0285">Flavoprotein</keyword>
<comment type="similarity">
    <text evidence="2">Belongs to the FAD-binding monooxygenase family.</text>
</comment>
<feature type="region of interest" description="Disordered" evidence="7">
    <location>
        <begin position="438"/>
        <end position="488"/>
    </location>
</feature>
<dbReference type="InterPro" id="IPR000960">
    <property type="entry name" value="Flavin_mOase"/>
</dbReference>
<dbReference type="RefSeq" id="WP_344817485.1">
    <property type="nucleotide sequence ID" value="NZ_BAABCP010000001.1"/>
</dbReference>
<dbReference type="PIRSF" id="PIRSF000332">
    <property type="entry name" value="FMO"/>
    <property type="match status" value="1"/>
</dbReference>
<comment type="caution">
    <text evidence="8">The sequence shown here is derived from an EMBL/GenBank/DDBJ whole genome shotgun (WGS) entry which is preliminary data.</text>
</comment>
<keyword evidence="5" id="KW-0521">NADP</keyword>
<dbReference type="InterPro" id="IPR036188">
    <property type="entry name" value="FAD/NAD-bd_sf"/>
</dbReference>